<dbReference type="AlphaFoldDB" id="A0A7C4I218"/>
<feature type="domain" description="AAA+ ATPase" evidence="2">
    <location>
        <begin position="262"/>
        <end position="414"/>
    </location>
</feature>
<dbReference type="InterPro" id="IPR027417">
    <property type="entry name" value="P-loop_NTPase"/>
</dbReference>
<dbReference type="GO" id="GO:0016887">
    <property type="term" value="F:ATP hydrolysis activity"/>
    <property type="evidence" value="ECO:0007669"/>
    <property type="project" value="InterPro"/>
</dbReference>
<organism evidence="4">
    <name type="scientific">Caldiarchaeum subterraneum</name>
    <dbReference type="NCBI Taxonomy" id="311458"/>
    <lineage>
        <taxon>Archaea</taxon>
        <taxon>Nitrososphaerota</taxon>
        <taxon>Candidatus Caldarchaeales</taxon>
        <taxon>Candidatus Caldarchaeaceae</taxon>
        <taxon>Candidatus Caldarchaeum</taxon>
    </lineage>
</organism>
<accession>A0A7C4I218</accession>
<evidence type="ECO:0000313" key="4">
    <source>
        <dbReference type="EMBL" id="HGN90349.1"/>
    </source>
</evidence>
<keyword evidence="4" id="KW-0547">Nucleotide-binding</keyword>
<evidence type="ECO:0000259" key="2">
    <source>
        <dbReference type="SMART" id="SM00382"/>
    </source>
</evidence>
<keyword evidence="4" id="KW-0067">ATP-binding</keyword>
<dbReference type="GO" id="GO:0005524">
    <property type="term" value="F:ATP binding"/>
    <property type="evidence" value="ECO:0007669"/>
    <property type="project" value="UniProtKB-KW"/>
</dbReference>
<dbReference type="InterPro" id="IPR003593">
    <property type="entry name" value="AAA+_ATPase"/>
</dbReference>
<dbReference type="Pfam" id="PF00437">
    <property type="entry name" value="T2SSE"/>
    <property type="match status" value="1"/>
</dbReference>
<protein>
    <submittedName>
        <fullName evidence="4">ATP-binding cassette domain-containing protein</fullName>
    </submittedName>
</protein>
<dbReference type="EMBL" id="DTCM01000055">
    <property type="protein sequence ID" value="HGL40858.1"/>
    <property type="molecule type" value="Genomic_DNA"/>
</dbReference>
<dbReference type="PANTHER" id="PTHR30486:SF6">
    <property type="entry name" value="TYPE IV PILUS RETRACTATION ATPASE PILT"/>
    <property type="match status" value="1"/>
</dbReference>
<dbReference type="EMBL" id="DTAD01000043">
    <property type="protein sequence ID" value="HGN90349.1"/>
    <property type="molecule type" value="Genomic_DNA"/>
</dbReference>
<reference evidence="4" key="1">
    <citation type="journal article" date="2020" name="mSystems">
        <title>Genome- and Community-Level Interaction Insights into Carbon Utilization and Element Cycling Functions of Hydrothermarchaeota in Hydrothermal Sediment.</title>
        <authorList>
            <person name="Zhou Z."/>
            <person name="Liu Y."/>
            <person name="Xu W."/>
            <person name="Pan J."/>
            <person name="Luo Z.H."/>
            <person name="Li M."/>
        </authorList>
    </citation>
    <scope>NUCLEOTIDE SEQUENCE [LARGE SCALE GENOMIC DNA]</scope>
    <source>
        <strain evidence="4">SpSt-613</strain>
        <strain evidence="3">SpSt-669</strain>
    </source>
</reference>
<dbReference type="SMART" id="SM00382">
    <property type="entry name" value="AAA"/>
    <property type="match status" value="1"/>
</dbReference>
<dbReference type="Gene3D" id="3.40.50.300">
    <property type="entry name" value="P-loop containing nucleotide triphosphate hydrolases"/>
    <property type="match status" value="1"/>
</dbReference>
<comment type="similarity">
    <text evidence="1">Belongs to the GSP E family.</text>
</comment>
<dbReference type="PANTHER" id="PTHR30486">
    <property type="entry name" value="TWITCHING MOTILITY PROTEIN PILT"/>
    <property type="match status" value="1"/>
</dbReference>
<sequence>MAKQKEKKIVSQWSGIIRSPPKPEYVVLDSYYVKEGIGQVVIAAPPGAVAEPIYHVVEEPLTPNEEVALEKVKEILTKELDPPKLGEEEEVRRAVIDTTKKIMKKYVAGLGLGSIDEKTEAKFLYYVERDMMGFGPLNIVMEDYRVEDISCDGVGVPIYVWHRDFESLPTNIIFVDREALDNFIIHLAHKAGKHVSSAFPIVDAMIFGKHRLAATFREEISPRGSTFTIRKFRERPFSITELLVSNVLNSEMGAYFWLLLEHKASIMIIGATGSGKTTLLNALTTFIRPRMKIVTCEETAEINIPRENWVRFVTRESYGLGSSERGQVSLFDLVRTSLRYRPDYLIVGEVRGEETFVLFQAIATGHGGLSTVHAENIDSAVKRFMSPPMNIPETHISLLDAMAFIERVQLSGKGVSFGRRCRYIWELEDAFHYRTIATWDPATDTFRVNFANSLQLDNISLQTGLSRDQLIVELWRRKEILEWMKQNKVLDNKDVSRIILNYYADPEKLLSEIGVSLRRPVVQTFASQTSASTDSQIKRHSEEEIKQAADFLAEIVLRRGGPTPYWQLFVKAPYPRELVIQAVKRLKDSGRVQIVAGVVELIG</sequence>
<dbReference type="SUPFAM" id="SSF52540">
    <property type="entry name" value="P-loop containing nucleoside triphosphate hydrolases"/>
    <property type="match status" value="1"/>
</dbReference>
<proteinExistence type="inferred from homology"/>
<evidence type="ECO:0000313" key="3">
    <source>
        <dbReference type="EMBL" id="HGL40858.1"/>
    </source>
</evidence>
<dbReference type="InterPro" id="IPR050921">
    <property type="entry name" value="T4SS_GSP_E_ATPase"/>
</dbReference>
<dbReference type="Gene3D" id="3.30.450.380">
    <property type="match status" value="1"/>
</dbReference>
<dbReference type="CDD" id="cd01130">
    <property type="entry name" value="VirB11-like_ATPase"/>
    <property type="match status" value="1"/>
</dbReference>
<gene>
    <name evidence="4" type="ORF">ENT82_04390</name>
    <name evidence="3" type="ORF">ENU43_04250</name>
</gene>
<dbReference type="InterPro" id="IPR001482">
    <property type="entry name" value="T2SS/T4SS_dom"/>
</dbReference>
<name>A0A7C4I218_CALS0</name>
<comment type="caution">
    <text evidence="4">The sequence shown here is derived from an EMBL/GenBank/DDBJ whole genome shotgun (WGS) entry which is preliminary data.</text>
</comment>
<evidence type="ECO:0000256" key="1">
    <source>
        <dbReference type="ARBA" id="ARBA00006611"/>
    </source>
</evidence>